<evidence type="ECO:0000256" key="1">
    <source>
        <dbReference type="ARBA" id="ARBA00022679"/>
    </source>
</evidence>
<keyword evidence="2" id="KW-1133">Transmembrane helix</keyword>
<evidence type="ECO:0000259" key="4">
    <source>
        <dbReference type="Pfam" id="PF13439"/>
    </source>
</evidence>
<dbReference type="SMR" id="A0A6N4SPI9"/>
<proteinExistence type="predicted"/>
<feature type="domain" description="Glycosyltransferase subfamily 4-like N-terminal" evidence="4">
    <location>
        <begin position="26"/>
        <end position="175"/>
    </location>
</feature>
<accession>A0A6N4SPI9</accession>
<protein>
    <submittedName>
        <fullName evidence="5">A-glycosyltransferase, glycosyltransferase family 4 protein</fullName>
    </submittedName>
</protein>
<feature type="transmembrane region" description="Helical" evidence="2">
    <location>
        <begin position="92"/>
        <end position="112"/>
    </location>
</feature>
<dbReference type="SUPFAM" id="SSF53756">
    <property type="entry name" value="UDP-Glycosyltransferase/glycogen phosphorylase"/>
    <property type="match status" value="1"/>
</dbReference>
<dbReference type="PANTHER" id="PTHR46401">
    <property type="entry name" value="GLYCOSYLTRANSFERASE WBBK-RELATED"/>
    <property type="match status" value="1"/>
</dbReference>
<keyword evidence="2" id="KW-0472">Membrane</keyword>
<dbReference type="PANTHER" id="PTHR46401:SF2">
    <property type="entry name" value="GLYCOSYLTRANSFERASE WBBK-RELATED"/>
    <property type="match status" value="1"/>
</dbReference>
<evidence type="ECO:0000256" key="2">
    <source>
        <dbReference type="SAM" id="Phobius"/>
    </source>
</evidence>
<dbReference type="KEGG" id="chu:CHU_0894"/>
<dbReference type="AlphaFoldDB" id="A0A6N4SPI9"/>
<dbReference type="Pfam" id="PF00534">
    <property type="entry name" value="Glycos_transf_1"/>
    <property type="match status" value="1"/>
</dbReference>
<dbReference type="EMBL" id="CP000383">
    <property type="protein sequence ID" value="ABG58175.1"/>
    <property type="molecule type" value="Genomic_DNA"/>
</dbReference>
<dbReference type="GO" id="GO:0016757">
    <property type="term" value="F:glycosyltransferase activity"/>
    <property type="evidence" value="ECO:0007669"/>
    <property type="project" value="InterPro"/>
</dbReference>
<dbReference type="Gene3D" id="3.40.50.2000">
    <property type="entry name" value="Glycogen Phosphorylase B"/>
    <property type="match status" value="2"/>
</dbReference>
<feature type="domain" description="Glycosyl transferase family 1" evidence="3">
    <location>
        <begin position="190"/>
        <end position="345"/>
    </location>
</feature>
<evidence type="ECO:0000313" key="5">
    <source>
        <dbReference type="EMBL" id="ABG58175.1"/>
    </source>
</evidence>
<evidence type="ECO:0000313" key="6">
    <source>
        <dbReference type="Proteomes" id="UP000001822"/>
    </source>
</evidence>
<organism evidence="5 6">
    <name type="scientific">Cytophaga hutchinsonii (strain ATCC 33406 / DSM 1761 / CIP 103989 / NBRC 15051 / NCIMB 9469 / D465)</name>
    <dbReference type="NCBI Taxonomy" id="269798"/>
    <lineage>
        <taxon>Bacteria</taxon>
        <taxon>Pseudomonadati</taxon>
        <taxon>Bacteroidota</taxon>
        <taxon>Cytophagia</taxon>
        <taxon>Cytophagales</taxon>
        <taxon>Cytophagaceae</taxon>
        <taxon>Cytophaga</taxon>
    </lineage>
</organism>
<evidence type="ECO:0000259" key="3">
    <source>
        <dbReference type="Pfam" id="PF00534"/>
    </source>
</evidence>
<reference evidence="5 6" key="1">
    <citation type="journal article" date="2007" name="Appl. Environ. Microbiol.">
        <title>Genome sequence of the cellulolytic gliding bacterium Cytophaga hutchinsonii.</title>
        <authorList>
            <person name="Xie G."/>
            <person name="Bruce D.C."/>
            <person name="Challacombe J.F."/>
            <person name="Chertkov O."/>
            <person name="Detter J.C."/>
            <person name="Gilna P."/>
            <person name="Han C.S."/>
            <person name="Lucas S."/>
            <person name="Misra M."/>
            <person name="Myers G.L."/>
            <person name="Richardson P."/>
            <person name="Tapia R."/>
            <person name="Thayer N."/>
            <person name="Thompson L.S."/>
            <person name="Brettin T.S."/>
            <person name="Henrissat B."/>
            <person name="Wilson D.B."/>
            <person name="McBride M.J."/>
        </authorList>
    </citation>
    <scope>NUCLEOTIDE SEQUENCE [LARGE SCALE GENOMIC DNA]</scope>
    <source>
        <strain evidence="6">ATCC 33406 / DSM 1761 / CIP 103989 / NBRC 15051 / NCIMB 9469 / D465</strain>
    </source>
</reference>
<gene>
    <name evidence="5" type="ordered locus">CHU_0894</name>
</gene>
<name>A0A6N4SPI9_CYTH3</name>
<dbReference type="CDD" id="cd03801">
    <property type="entry name" value="GT4_PimA-like"/>
    <property type="match status" value="1"/>
</dbReference>
<dbReference type="InterPro" id="IPR001296">
    <property type="entry name" value="Glyco_trans_1"/>
</dbReference>
<dbReference type="GO" id="GO:0009103">
    <property type="term" value="P:lipopolysaccharide biosynthetic process"/>
    <property type="evidence" value="ECO:0007669"/>
    <property type="project" value="TreeGrafter"/>
</dbReference>
<dbReference type="Proteomes" id="UP000001822">
    <property type="component" value="Chromosome"/>
</dbReference>
<keyword evidence="2" id="KW-0812">Transmembrane</keyword>
<keyword evidence="6" id="KW-1185">Reference proteome</keyword>
<keyword evidence="1" id="KW-0808">Transferase</keyword>
<dbReference type="InterPro" id="IPR028098">
    <property type="entry name" value="Glyco_trans_4-like_N"/>
</dbReference>
<dbReference type="Pfam" id="PF13439">
    <property type="entry name" value="Glyco_transf_4"/>
    <property type="match status" value="1"/>
</dbReference>
<sequence>MLNQKKNRNTPMNILFLYINAYSSVGGIQKFNQNFLHALKQLNAADNTITSLSLSDKTEDLPHAAHTHFNTADGSRMKFLMKAVKLSLKSDVVVFGHINLFFPLILILKILLRKKIVLITHGIEIWRPLGFFTKKCLSLIDTVITVSNFTKNKIIEIHNVPAHKIKILWNTLDPEFDASVKNEKPEYLMQRFGIAPSDKVILTVCRLVAGEKNKGYDKVIQSLKEIKKQIPGVKYLLAGKYDLIEKQRLDNLIEEHALQQQVIFSGYIKTEELPDIYSLCDVFIMPSSKEGFGIVFLEALVKGKPVIAGNKDGSVDALLNGELGLLIDPEDQYAITTALVDTLSMKADSRFYNVNELHDKTINTFGMKAFTNRINDILIS</sequence>
<dbReference type="OrthoDB" id="9790710at2"/>